<gene>
    <name evidence="2" type="ORF">GCM10010406_36220</name>
</gene>
<reference evidence="2 3" key="1">
    <citation type="journal article" date="2019" name="Int. J. Syst. Evol. Microbiol.">
        <title>The Global Catalogue of Microorganisms (GCM) 10K type strain sequencing project: providing services to taxonomists for standard genome sequencing and annotation.</title>
        <authorList>
            <consortium name="The Broad Institute Genomics Platform"/>
            <consortium name="The Broad Institute Genome Sequencing Center for Infectious Disease"/>
            <person name="Wu L."/>
            <person name="Ma J."/>
        </authorList>
    </citation>
    <scope>NUCLEOTIDE SEQUENCE [LARGE SCALE GENOMIC DNA]</scope>
    <source>
        <strain evidence="2 3">JCM 6307</strain>
    </source>
</reference>
<comment type="caution">
    <text evidence="2">The sequence shown here is derived from an EMBL/GenBank/DDBJ whole genome shotgun (WGS) entry which is preliminary data.</text>
</comment>
<evidence type="ECO:0000313" key="3">
    <source>
        <dbReference type="Proteomes" id="UP001501358"/>
    </source>
</evidence>
<protein>
    <submittedName>
        <fullName evidence="2">Uncharacterized protein</fullName>
    </submittedName>
</protein>
<dbReference type="EMBL" id="BAAATA010000022">
    <property type="protein sequence ID" value="GAA2496650.1"/>
    <property type="molecule type" value="Genomic_DNA"/>
</dbReference>
<dbReference type="Proteomes" id="UP001501358">
    <property type="component" value="Unassembled WGS sequence"/>
</dbReference>
<proteinExistence type="predicted"/>
<evidence type="ECO:0000256" key="1">
    <source>
        <dbReference type="SAM" id="MobiDB-lite"/>
    </source>
</evidence>
<feature type="region of interest" description="Disordered" evidence="1">
    <location>
        <begin position="270"/>
        <end position="345"/>
    </location>
</feature>
<keyword evidence="3" id="KW-1185">Reference proteome</keyword>
<dbReference type="RefSeq" id="WP_344384242.1">
    <property type="nucleotide sequence ID" value="NZ_BAAATA010000022.1"/>
</dbReference>
<evidence type="ECO:0000313" key="2">
    <source>
        <dbReference type="EMBL" id="GAA2496650.1"/>
    </source>
</evidence>
<accession>A0ABN3M6K3</accession>
<sequence>MPSVPRSPGPSFPVLLDGEPDRGLWLVKWPPALPHVVDLFPSSCSFGSFLAPCGTRPARLPVAGAAAAVLYAVLVRPRLLRCGATREEAGRTLPGDDLVPGARSRTTMAATLPAPPVRVWPWPAQMGCDRAGWYSRDRLDNGGRPSAATLVPRRQALAEGDRLYSVPGGRAWFTAAVVDPPRTLVLHACLSLPPAVPFDPAGPRPRAWTEGVWGFHLESLPGGRARLLVRTVGRDEPRPPMRPVSVLFGEPAHLVMQRRQFRNLRARVEPGADRRVRRPGLPAVRAGRTAFGGPRADTPGGRRSTDQRVVRWTTGARAPPPARPRTAPGGGQHRDHRPGPPADGE</sequence>
<organism evidence="2 3">
    <name type="scientific">Streptomyces thermolineatus</name>
    <dbReference type="NCBI Taxonomy" id="44033"/>
    <lineage>
        <taxon>Bacteria</taxon>
        <taxon>Bacillati</taxon>
        <taxon>Actinomycetota</taxon>
        <taxon>Actinomycetes</taxon>
        <taxon>Kitasatosporales</taxon>
        <taxon>Streptomycetaceae</taxon>
        <taxon>Streptomyces</taxon>
    </lineage>
</organism>
<name>A0ABN3M6K3_9ACTN</name>